<organism evidence="7 8">
    <name type="scientific">Kwoniella heveanensis BCC8398</name>
    <dbReference type="NCBI Taxonomy" id="1296120"/>
    <lineage>
        <taxon>Eukaryota</taxon>
        <taxon>Fungi</taxon>
        <taxon>Dikarya</taxon>
        <taxon>Basidiomycota</taxon>
        <taxon>Agaricomycotina</taxon>
        <taxon>Tremellomycetes</taxon>
        <taxon>Tremellales</taxon>
        <taxon>Cryptococcaceae</taxon>
        <taxon>Kwoniella</taxon>
    </lineage>
</organism>
<dbReference type="OrthoDB" id="6372431at2759"/>
<feature type="region of interest" description="Disordered" evidence="5">
    <location>
        <begin position="729"/>
        <end position="798"/>
    </location>
</feature>
<feature type="active site" description="Proton acceptor" evidence="3">
    <location>
        <position position="199"/>
    </location>
</feature>
<evidence type="ECO:0000256" key="1">
    <source>
        <dbReference type="ARBA" id="ARBA00009283"/>
    </source>
</evidence>
<sequence length="981" mass="105325">MAPSITASSTHYALVIDAGSSGSRLQIYSWRDPDLERAEIIQEVNAATLGTEEARKGRWWWDAGMEKLKLKGKGKGKQKEVLERKALRRLVRIGKGVEGDEWVKRVEPGISTVSPEDIPTYLSPLLSHALRHIPPSQHSSTPIYILATAGMRLLPPEESSAILQASCNLIRNDYPFRVDGPSSAGPCGDSIRVISGEEEGMWGWVAVNYLMDGFGHAPEPIHQPQSDIEQDYMTQSISSSSSSAEGSSSSHLLPLAPLADPPPHSSTDSVTPVDVNHHSPTFGFLDMGGASTQLAFSPSPSELLKSGYPKDQLGTVSLRLLSGEVVEWPVFVASWLGFGTNRARERYAESLIAEWREQGLEITGTSLDAPIFDPCLPANLEIPSDDPTDHPGFRGSGSFSTCLTKLTPLLEHSTPCPTEHCLFAGLPTPHIDFEREDQRGFIGISEYWYTSEQVLGLGGVWDWGEWEKGMNEFCAKDWNEIEDEVEREKGWRGSSIGPTRLQMQCFKGAWISNVLHEGIGIPRLVDAGGNSTLTNGELGDTNAEAERRAREKGLIGQKKSHFQSMDEVGETAISWTLGKMVIEASKAVKPRSYIAEDAWTARIGRLPLGGWEDRLEKMGIQTLWAYGFVTFFILACLFTYVRRRLYLHQMKKGVYGRRRKPSVSDYSVEDGGVGMSGSGYLSDSALSASGLGKSRFSTPGRIRLWTLRLGNTAKRFLPFGMGHSLHFGRGRHSSLSSRPRPTPGSGFLPRHNSMPLPLMGGGGGANGSASASGTNLFGYTTPSNSQPPSPKGNPGSFFIPANALSSAANGNSVGGGLTVPSTRPGSTTPSETGYSSASTSTSGIGLGMGMGMGVANSPPRIKSQRGKPRNASYTTLASAYNYDRSAASAASSAAGGSGWNDPPLSMLSHNHNQAAGGYEDRSGVGLGVGPAGILTPTAANLSRNSSRVNLNEMSMINGLSRSDLAQRSASRAGTPGFDETP</sequence>
<feature type="compositionally biased region" description="Polar residues" evidence="5">
    <location>
        <begin position="819"/>
        <end position="829"/>
    </location>
</feature>
<evidence type="ECO:0000313" key="7">
    <source>
        <dbReference type="EMBL" id="OCF35680.1"/>
    </source>
</evidence>
<feature type="region of interest" description="Disordered" evidence="5">
    <location>
        <begin position="959"/>
        <end position="981"/>
    </location>
</feature>
<feature type="compositionally biased region" description="Polar residues" evidence="5">
    <location>
        <begin position="774"/>
        <end position="784"/>
    </location>
</feature>
<dbReference type="GO" id="GO:0046036">
    <property type="term" value="P:CTP metabolic process"/>
    <property type="evidence" value="ECO:0007669"/>
    <property type="project" value="TreeGrafter"/>
</dbReference>
<feature type="transmembrane region" description="Helical" evidence="6">
    <location>
        <begin position="623"/>
        <end position="641"/>
    </location>
</feature>
<evidence type="ECO:0008006" key="9">
    <source>
        <dbReference type="Google" id="ProtNLM"/>
    </source>
</evidence>
<dbReference type="Gene3D" id="3.30.420.150">
    <property type="entry name" value="Exopolyphosphatase. Domain 2"/>
    <property type="match status" value="1"/>
</dbReference>
<dbReference type="Pfam" id="PF01150">
    <property type="entry name" value="GDA1_CD39"/>
    <property type="match status" value="2"/>
</dbReference>
<dbReference type="GO" id="GO:0045134">
    <property type="term" value="F:UDP phosphatase activity"/>
    <property type="evidence" value="ECO:0007669"/>
    <property type="project" value="TreeGrafter"/>
</dbReference>
<gene>
    <name evidence="7" type="ORF">I316_02735</name>
</gene>
<keyword evidence="2" id="KW-0378">Hydrolase</keyword>
<comment type="similarity">
    <text evidence="1">Belongs to the GDA1/CD39 NTPase family.</text>
</comment>
<name>A0A1B9GXE8_9TREE</name>
<protein>
    <recommendedName>
        <fullName evidence="9">Nucleoside phosphatase</fullName>
    </recommendedName>
</protein>
<dbReference type="PANTHER" id="PTHR11782">
    <property type="entry name" value="ADENOSINE/GUANOSINE DIPHOSPHATASE"/>
    <property type="match status" value="1"/>
</dbReference>
<keyword evidence="6" id="KW-0812">Transmembrane</keyword>
<evidence type="ECO:0000313" key="8">
    <source>
        <dbReference type="Proteomes" id="UP000092666"/>
    </source>
</evidence>
<evidence type="ECO:0000256" key="4">
    <source>
        <dbReference type="PIRSR" id="PIRSR600407-2"/>
    </source>
</evidence>
<dbReference type="GO" id="GO:0006256">
    <property type="term" value="P:UDP catabolic process"/>
    <property type="evidence" value="ECO:0007669"/>
    <property type="project" value="TreeGrafter"/>
</dbReference>
<dbReference type="EMBL" id="KI669498">
    <property type="protein sequence ID" value="OCF35680.1"/>
    <property type="molecule type" value="Genomic_DNA"/>
</dbReference>
<feature type="compositionally biased region" description="Low complexity" evidence="5">
    <location>
        <begin position="830"/>
        <end position="842"/>
    </location>
</feature>
<feature type="compositionally biased region" description="Low complexity" evidence="5">
    <location>
        <begin position="236"/>
        <end position="258"/>
    </location>
</feature>
<evidence type="ECO:0000256" key="5">
    <source>
        <dbReference type="SAM" id="MobiDB-lite"/>
    </source>
</evidence>
<evidence type="ECO:0000256" key="3">
    <source>
        <dbReference type="PIRSR" id="PIRSR600407-1"/>
    </source>
</evidence>
<keyword evidence="4" id="KW-0547">Nucleotide-binding</keyword>
<evidence type="ECO:0000256" key="6">
    <source>
        <dbReference type="SAM" id="Phobius"/>
    </source>
</evidence>
<dbReference type="CDD" id="cd24039">
    <property type="entry name" value="ASKHA_NBD_YND1-like"/>
    <property type="match status" value="1"/>
</dbReference>
<evidence type="ECO:0000256" key="2">
    <source>
        <dbReference type="ARBA" id="ARBA00022801"/>
    </source>
</evidence>
<keyword evidence="8" id="KW-1185">Reference proteome</keyword>
<proteinExistence type="inferred from homology"/>
<keyword evidence="6" id="KW-1133">Transmembrane helix</keyword>
<dbReference type="GO" id="GO:0005794">
    <property type="term" value="C:Golgi apparatus"/>
    <property type="evidence" value="ECO:0007669"/>
    <property type="project" value="TreeGrafter"/>
</dbReference>
<keyword evidence="6" id="KW-0472">Membrane</keyword>
<reference evidence="7 8" key="1">
    <citation type="submission" date="2013-07" db="EMBL/GenBank/DDBJ databases">
        <title>The Genome Sequence of Cryptococcus heveanensis BCC8398.</title>
        <authorList>
            <consortium name="The Broad Institute Genome Sequencing Platform"/>
            <person name="Cuomo C."/>
            <person name="Litvintseva A."/>
            <person name="Chen Y."/>
            <person name="Heitman J."/>
            <person name="Sun S."/>
            <person name="Springer D."/>
            <person name="Dromer F."/>
            <person name="Young S.K."/>
            <person name="Zeng Q."/>
            <person name="Gargeya S."/>
            <person name="Fitzgerald M."/>
            <person name="Abouelleil A."/>
            <person name="Alvarado L."/>
            <person name="Berlin A.M."/>
            <person name="Chapman S.B."/>
            <person name="Dewar J."/>
            <person name="Goldberg J."/>
            <person name="Griggs A."/>
            <person name="Gujja S."/>
            <person name="Hansen M."/>
            <person name="Howarth C."/>
            <person name="Imamovic A."/>
            <person name="Larimer J."/>
            <person name="McCowan C."/>
            <person name="Murphy C."/>
            <person name="Pearson M."/>
            <person name="Priest M."/>
            <person name="Roberts A."/>
            <person name="Saif S."/>
            <person name="Shea T."/>
            <person name="Sykes S."/>
            <person name="Wortman J."/>
            <person name="Nusbaum C."/>
            <person name="Birren B."/>
        </authorList>
    </citation>
    <scope>NUCLEOTIDE SEQUENCE [LARGE SCALE GENOMIC DNA]</scope>
    <source>
        <strain evidence="7 8">BCC8398</strain>
    </source>
</reference>
<dbReference type="Gene3D" id="3.30.420.40">
    <property type="match status" value="1"/>
</dbReference>
<dbReference type="InterPro" id="IPR000407">
    <property type="entry name" value="GDA1_CD39_NTPase"/>
</dbReference>
<dbReference type="PANTHER" id="PTHR11782:SF121">
    <property type="entry name" value="NUCLEOSIDE-DIPHOSPHATASE MIG-23"/>
    <property type="match status" value="1"/>
</dbReference>
<dbReference type="GO" id="GO:0017111">
    <property type="term" value="F:ribonucleoside triphosphate phosphatase activity"/>
    <property type="evidence" value="ECO:0007669"/>
    <property type="project" value="TreeGrafter"/>
</dbReference>
<dbReference type="Proteomes" id="UP000092666">
    <property type="component" value="Unassembled WGS sequence"/>
</dbReference>
<dbReference type="GO" id="GO:0004382">
    <property type="term" value="F:GDP phosphatase activity"/>
    <property type="evidence" value="ECO:0007669"/>
    <property type="project" value="TreeGrafter"/>
</dbReference>
<dbReference type="AlphaFoldDB" id="A0A1B9GXE8"/>
<feature type="binding site" evidence="4">
    <location>
        <begin position="289"/>
        <end position="293"/>
    </location>
    <ligand>
        <name>ATP</name>
        <dbReference type="ChEBI" id="CHEBI:30616"/>
    </ligand>
</feature>
<feature type="region of interest" description="Disordered" evidence="5">
    <location>
        <begin position="233"/>
        <end position="273"/>
    </location>
</feature>
<feature type="region of interest" description="Disordered" evidence="5">
    <location>
        <begin position="812"/>
        <end position="842"/>
    </location>
</feature>
<keyword evidence="4" id="KW-0067">ATP-binding</keyword>
<reference evidence="8" key="2">
    <citation type="submission" date="2013-12" db="EMBL/GenBank/DDBJ databases">
        <title>Evolution of pathogenesis and genome organization in the Tremellales.</title>
        <authorList>
            <person name="Cuomo C."/>
            <person name="Litvintseva A."/>
            <person name="Heitman J."/>
            <person name="Chen Y."/>
            <person name="Sun S."/>
            <person name="Springer D."/>
            <person name="Dromer F."/>
            <person name="Young S."/>
            <person name="Zeng Q."/>
            <person name="Chapman S."/>
            <person name="Gujja S."/>
            <person name="Saif S."/>
            <person name="Birren B."/>
        </authorList>
    </citation>
    <scope>NUCLEOTIDE SEQUENCE [LARGE SCALE GENOMIC DNA]</scope>
    <source>
        <strain evidence="8">BCC8398</strain>
    </source>
</reference>
<dbReference type="STRING" id="1296120.A0A1B9GXE8"/>
<feature type="compositionally biased region" description="Polar residues" evidence="5">
    <location>
        <begin position="959"/>
        <end position="971"/>
    </location>
</feature>
<dbReference type="GO" id="GO:0005524">
    <property type="term" value="F:ATP binding"/>
    <property type="evidence" value="ECO:0007669"/>
    <property type="project" value="UniProtKB-KW"/>
</dbReference>
<dbReference type="GO" id="GO:0016020">
    <property type="term" value="C:membrane"/>
    <property type="evidence" value="ECO:0007669"/>
    <property type="project" value="TreeGrafter"/>
</dbReference>
<accession>A0A1B9GXE8</accession>